<reference evidence="2" key="1">
    <citation type="submission" date="2022-11" db="UniProtKB">
        <authorList>
            <consortium name="WormBaseParasite"/>
        </authorList>
    </citation>
    <scope>IDENTIFICATION</scope>
</reference>
<protein>
    <submittedName>
        <fullName evidence="2">Uncharacterized protein</fullName>
    </submittedName>
</protein>
<sequence>MQDSPNLIDKPRKNVMASVEVEEERENLSTVSAGADGSQSSGRCVADPLQQMSEEEQDMFQTALIGAPFIVRCRRSCAFSFTPIE</sequence>
<name>A0AC34RLN2_9BILA</name>
<evidence type="ECO:0000313" key="2">
    <source>
        <dbReference type="WBParaSite" id="JU765_v2.g7910.t1"/>
    </source>
</evidence>
<evidence type="ECO:0000313" key="1">
    <source>
        <dbReference type="Proteomes" id="UP000887576"/>
    </source>
</evidence>
<organism evidence="1 2">
    <name type="scientific">Panagrolaimus sp. JU765</name>
    <dbReference type="NCBI Taxonomy" id="591449"/>
    <lineage>
        <taxon>Eukaryota</taxon>
        <taxon>Metazoa</taxon>
        <taxon>Ecdysozoa</taxon>
        <taxon>Nematoda</taxon>
        <taxon>Chromadorea</taxon>
        <taxon>Rhabditida</taxon>
        <taxon>Tylenchina</taxon>
        <taxon>Panagrolaimomorpha</taxon>
        <taxon>Panagrolaimoidea</taxon>
        <taxon>Panagrolaimidae</taxon>
        <taxon>Panagrolaimus</taxon>
    </lineage>
</organism>
<accession>A0AC34RLN2</accession>
<dbReference type="WBParaSite" id="JU765_v2.g7910.t1">
    <property type="protein sequence ID" value="JU765_v2.g7910.t1"/>
    <property type="gene ID" value="JU765_v2.g7910"/>
</dbReference>
<dbReference type="Proteomes" id="UP000887576">
    <property type="component" value="Unplaced"/>
</dbReference>
<proteinExistence type="predicted"/>